<sequence length="116" mass="13260">MSELYIIKEPITKAELKKIAEERFGDLVKGVVDIEQRIMALGGEFHMDEANFLHEQRQSKSDNVWGINLYPDKSGEDMLEFDSVINIKSNLGNRTRGIDDLKIQGKIREIVGKLIK</sequence>
<dbReference type="Pfam" id="PF18924">
    <property type="entry name" value="DUF5674"/>
    <property type="match status" value="1"/>
</dbReference>
<evidence type="ECO:0000313" key="2">
    <source>
        <dbReference type="Proteomes" id="UP000177117"/>
    </source>
</evidence>
<name>A0A1F8EIH3_9BACT</name>
<dbReference type="EMBL" id="MGJD01000034">
    <property type="protein sequence ID" value="OGM99848.1"/>
    <property type="molecule type" value="Genomic_DNA"/>
</dbReference>
<gene>
    <name evidence="1" type="ORF">A2650_00195</name>
</gene>
<evidence type="ECO:0000313" key="1">
    <source>
        <dbReference type="EMBL" id="OGM99848.1"/>
    </source>
</evidence>
<organism evidence="1 2">
    <name type="scientific">Candidatus Yanofskybacteria bacterium RIFCSPHIGHO2_01_FULL_41_53</name>
    <dbReference type="NCBI Taxonomy" id="1802663"/>
    <lineage>
        <taxon>Bacteria</taxon>
        <taxon>Candidatus Yanofskyibacteriota</taxon>
    </lineage>
</organism>
<reference evidence="1 2" key="1">
    <citation type="journal article" date="2016" name="Nat. Commun.">
        <title>Thousands of microbial genomes shed light on interconnected biogeochemical processes in an aquifer system.</title>
        <authorList>
            <person name="Anantharaman K."/>
            <person name="Brown C.T."/>
            <person name="Hug L.A."/>
            <person name="Sharon I."/>
            <person name="Castelle C.J."/>
            <person name="Probst A.J."/>
            <person name="Thomas B.C."/>
            <person name="Singh A."/>
            <person name="Wilkins M.J."/>
            <person name="Karaoz U."/>
            <person name="Brodie E.L."/>
            <person name="Williams K.H."/>
            <person name="Hubbard S.S."/>
            <person name="Banfield J.F."/>
        </authorList>
    </citation>
    <scope>NUCLEOTIDE SEQUENCE [LARGE SCALE GENOMIC DNA]</scope>
</reference>
<dbReference type="Proteomes" id="UP000177117">
    <property type="component" value="Unassembled WGS sequence"/>
</dbReference>
<accession>A0A1F8EIH3</accession>
<dbReference type="InterPro" id="IPR043731">
    <property type="entry name" value="DUF5674"/>
</dbReference>
<proteinExistence type="predicted"/>
<comment type="caution">
    <text evidence="1">The sequence shown here is derived from an EMBL/GenBank/DDBJ whole genome shotgun (WGS) entry which is preliminary data.</text>
</comment>
<protein>
    <submittedName>
        <fullName evidence="1">Uncharacterized protein</fullName>
    </submittedName>
</protein>
<dbReference type="AlphaFoldDB" id="A0A1F8EIH3"/>